<dbReference type="GeneID" id="63771077"/>
<organism evidence="12 13">
    <name type="scientific">Pseudomassariella vexata</name>
    <dbReference type="NCBI Taxonomy" id="1141098"/>
    <lineage>
        <taxon>Eukaryota</taxon>
        <taxon>Fungi</taxon>
        <taxon>Dikarya</taxon>
        <taxon>Ascomycota</taxon>
        <taxon>Pezizomycotina</taxon>
        <taxon>Sordariomycetes</taxon>
        <taxon>Xylariomycetidae</taxon>
        <taxon>Amphisphaeriales</taxon>
        <taxon>Pseudomassariaceae</taxon>
        <taxon>Pseudomassariella</taxon>
    </lineage>
</organism>
<dbReference type="OrthoDB" id="9985059at2759"/>
<name>A0A1Y2EKD2_9PEZI</name>
<evidence type="ECO:0000313" key="13">
    <source>
        <dbReference type="Proteomes" id="UP000193689"/>
    </source>
</evidence>
<evidence type="ECO:0000256" key="1">
    <source>
        <dbReference type="ARBA" id="ARBA00004115"/>
    </source>
</evidence>
<evidence type="ECO:0000256" key="3">
    <source>
        <dbReference type="ARBA" id="ARBA00022089"/>
    </source>
</evidence>
<dbReference type="Proteomes" id="UP000193689">
    <property type="component" value="Unassembled WGS sequence"/>
</dbReference>
<comment type="similarity">
    <text evidence="2">Belongs to the BIG1 family.</text>
</comment>
<evidence type="ECO:0000259" key="11">
    <source>
        <dbReference type="Pfam" id="PF20520"/>
    </source>
</evidence>
<dbReference type="GO" id="GO:0006078">
    <property type="term" value="P:(1-&gt;6)-beta-D-glucan biosynthetic process"/>
    <property type="evidence" value="ECO:0007669"/>
    <property type="project" value="TreeGrafter"/>
</dbReference>
<evidence type="ECO:0000256" key="8">
    <source>
        <dbReference type="ARBA" id="ARBA00023136"/>
    </source>
</evidence>
<keyword evidence="5" id="KW-0732">Signal</keyword>
<reference evidence="12 13" key="1">
    <citation type="submission" date="2016-07" db="EMBL/GenBank/DDBJ databases">
        <title>Pervasive Adenine N6-methylation of Active Genes in Fungi.</title>
        <authorList>
            <consortium name="DOE Joint Genome Institute"/>
            <person name="Mondo S.J."/>
            <person name="Dannebaum R.O."/>
            <person name="Kuo R.C."/>
            <person name="Labutti K."/>
            <person name="Haridas S."/>
            <person name="Kuo A."/>
            <person name="Salamov A."/>
            <person name="Ahrendt S.R."/>
            <person name="Lipzen A."/>
            <person name="Sullivan W."/>
            <person name="Andreopoulos W.B."/>
            <person name="Clum A."/>
            <person name="Lindquist E."/>
            <person name="Daum C."/>
            <person name="Ramamoorthy G.K."/>
            <person name="Gryganskyi A."/>
            <person name="Culley D."/>
            <person name="Magnuson J.K."/>
            <person name="James T.Y."/>
            <person name="O'Malley M.A."/>
            <person name="Stajich J.E."/>
            <person name="Spatafora J.W."/>
            <person name="Visel A."/>
            <person name="Grigoriev I.V."/>
        </authorList>
    </citation>
    <scope>NUCLEOTIDE SEQUENCE [LARGE SCALE GENOMIC DNA]</scope>
    <source>
        <strain evidence="12 13">CBS 129021</strain>
    </source>
</reference>
<evidence type="ECO:0000256" key="4">
    <source>
        <dbReference type="ARBA" id="ARBA00022692"/>
    </source>
</evidence>
<evidence type="ECO:0000313" key="12">
    <source>
        <dbReference type="EMBL" id="ORY72013.1"/>
    </source>
</evidence>
<evidence type="ECO:0000256" key="9">
    <source>
        <dbReference type="ARBA" id="ARBA00023316"/>
    </source>
</evidence>
<dbReference type="PANTHER" id="PTHR28285">
    <property type="entry name" value="PROTEIN BIG1"/>
    <property type="match status" value="1"/>
</dbReference>
<feature type="transmembrane region" description="Helical" evidence="10">
    <location>
        <begin position="225"/>
        <end position="248"/>
    </location>
</feature>
<keyword evidence="6" id="KW-0256">Endoplasmic reticulum</keyword>
<dbReference type="STRING" id="1141098.A0A1Y2EKD2"/>
<gene>
    <name evidence="12" type="ORF">BCR38DRAFT_329270</name>
</gene>
<evidence type="ECO:0000256" key="10">
    <source>
        <dbReference type="SAM" id="Phobius"/>
    </source>
</evidence>
<accession>A0A1Y2EKD2</accession>
<comment type="subcellular location">
    <subcellularLocation>
        <location evidence="1">Endoplasmic reticulum membrane</location>
        <topology evidence="1">Single-pass type I membrane protein</topology>
    </subcellularLocation>
</comment>
<keyword evidence="9" id="KW-0961">Cell wall biogenesis/degradation</keyword>
<protein>
    <recommendedName>
        <fullName evidence="3">Protein BIG1</fullName>
    </recommendedName>
</protein>
<dbReference type="Pfam" id="PF20520">
    <property type="entry name" value="Ac45-VOA1_TM"/>
    <property type="match status" value="1"/>
</dbReference>
<keyword evidence="7 10" id="KW-1133">Transmembrane helix</keyword>
<dbReference type="GO" id="GO:0005789">
    <property type="term" value="C:endoplasmic reticulum membrane"/>
    <property type="evidence" value="ECO:0007669"/>
    <property type="project" value="UniProtKB-SubCell"/>
</dbReference>
<keyword evidence="13" id="KW-1185">Reference proteome</keyword>
<keyword evidence="4 10" id="KW-0812">Transmembrane</keyword>
<sequence>MRLSVAATLAACSTSAQAFTDSSPFLMFSTSKFPELSQSQLQTSSSVLDSAKKILSSCPSSRYLVITQPNLNAGHLRSSDAAPKLRQALESTKIDGRFSVAEVAGSLDIKELTSYIEKACQGHNPSVDQVVLETIPTSGVSTMTVQENDDDLGIVLDQYDMEDSYTVIYTSGPRSEALAGEPKIYEAGFQDTVHMELKRHLQQVARNASPINSTTNLPLFEKYQFFTPGIFMGLVAIVVLFSILGVGVKALSSLEVSYGAFDKDVGPVAQKKQQ</sequence>
<dbReference type="PANTHER" id="PTHR28285:SF1">
    <property type="entry name" value="PROTEIN BIG1"/>
    <property type="match status" value="1"/>
</dbReference>
<dbReference type="GO" id="GO:0009272">
    <property type="term" value="P:fungal-type cell wall biogenesis"/>
    <property type="evidence" value="ECO:0007669"/>
    <property type="project" value="TreeGrafter"/>
</dbReference>
<proteinExistence type="inferred from homology"/>
<evidence type="ECO:0000256" key="6">
    <source>
        <dbReference type="ARBA" id="ARBA00022824"/>
    </source>
</evidence>
<dbReference type="InterPro" id="IPR037654">
    <property type="entry name" value="Big1"/>
</dbReference>
<dbReference type="InterPro" id="IPR046756">
    <property type="entry name" value="VAS1/VOA1_TM"/>
</dbReference>
<evidence type="ECO:0000256" key="7">
    <source>
        <dbReference type="ARBA" id="ARBA00022989"/>
    </source>
</evidence>
<dbReference type="GO" id="GO:0071555">
    <property type="term" value="P:cell wall organization"/>
    <property type="evidence" value="ECO:0007669"/>
    <property type="project" value="UniProtKB-KW"/>
</dbReference>
<feature type="domain" description="V-type proton ATPase subunit S1/VOA1 transmembrane" evidence="11">
    <location>
        <begin position="224"/>
        <end position="263"/>
    </location>
</feature>
<dbReference type="InParanoid" id="A0A1Y2EKD2"/>
<keyword evidence="8 10" id="KW-0472">Membrane</keyword>
<evidence type="ECO:0000256" key="2">
    <source>
        <dbReference type="ARBA" id="ARBA00008203"/>
    </source>
</evidence>
<dbReference type="AlphaFoldDB" id="A0A1Y2EKD2"/>
<dbReference type="RefSeq" id="XP_040721605.1">
    <property type="nucleotide sequence ID" value="XM_040854865.1"/>
</dbReference>
<evidence type="ECO:0000256" key="5">
    <source>
        <dbReference type="ARBA" id="ARBA00022729"/>
    </source>
</evidence>
<dbReference type="EMBL" id="MCFJ01000001">
    <property type="protein sequence ID" value="ORY72013.1"/>
    <property type="molecule type" value="Genomic_DNA"/>
</dbReference>
<comment type="caution">
    <text evidence="12">The sequence shown here is derived from an EMBL/GenBank/DDBJ whole genome shotgun (WGS) entry which is preliminary data.</text>
</comment>